<dbReference type="InterPro" id="IPR009057">
    <property type="entry name" value="Homeodomain-like_sf"/>
</dbReference>
<feature type="domain" description="HTH tetR-type" evidence="3">
    <location>
        <begin position="24"/>
        <end position="84"/>
    </location>
</feature>
<dbReference type="Pfam" id="PF00440">
    <property type="entry name" value="TetR_N"/>
    <property type="match status" value="1"/>
</dbReference>
<reference evidence="4 5" key="1">
    <citation type="journal article" date="2015" name="Stand. Genomic Sci.">
        <title>Genomic Encyclopedia of Bacterial and Archaeal Type Strains, Phase III: the genomes of soil and plant-associated and newly described type strains.</title>
        <authorList>
            <person name="Whitman W.B."/>
            <person name="Woyke T."/>
            <person name="Klenk H.P."/>
            <person name="Zhou Y."/>
            <person name="Lilburn T.G."/>
            <person name="Beck B.J."/>
            <person name="De Vos P."/>
            <person name="Vandamme P."/>
            <person name="Eisen J.A."/>
            <person name="Garrity G."/>
            <person name="Hugenholtz P."/>
            <person name="Kyrpides N.C."/>
        </authorList>
    </citation>
    <scope>NUCLEOTIDE SEQUENCE [LARGE SCALE GENOMIC DNA]</scope>
    <source>
        <strain evidence="4 5">RF6</strain>
    </source>
</reference>
<dbReference type="PANTHER" id="PTHR30328">
    <property type="entry name" value="TRANSCRIPTIONAL REPRESSOR"/>
    <property type="match status" value="1"/>
</dbReference>
<evidence type="ECO:0000256" key="1">
    <source>
        <dbReference type="ARBA" id="ARBA00023125"/>
    </source>
</evidence>
<dbReference type="AlphaFoldDB" id="A0A4Q7TKJ6"/>
<dbReference type="InterPro" id="IPR041467">
    <property type="entry name" value="Sco4008_C"/>
</dbReference>
<keyword evidence="5" id="KW-1185">Reference proteome</keyword>
<keyword evidence="1 2" id="KW-0238">DNA-binding</keyword>
<accession>A0A4Q7TKJ6</accession>
<dbReference type="GO" id="GO:0003677">
    <property type="term" value="F:DNA binding"/>
    <property type="evidence" value="ECO:0007669"/>
    <property type="project" value="UniProtKB-UniRule"/>
</dbReference>
<name>A0A4Q7TKJ6_9MICO</name>
<dbReference type="EMBL" id="SHKI01000007">
    <property type="protein sequence ID" value="RZT61126.1"/>
    <property type="molecule type" value="Genomic_DNA"/>
</dbReference>
<dbReference type="Pfam" id="PF17926">
    <property type="entry name" value="TetR_C_21"/>
    <property type="match status" value="1"/>
</dbReference>
<feature type="DNA-binding region" description="H-T-H motif" evidence="2">
    <location>
        <begin position="47"/>
        <end position="66"/>
    </location>
</feature>
<evidence type="ECO:0000313" key="5">
    <source>
        <dbReference type="Proteomes" id="UP000291832"/>
    </source>
</evidence>
<organism evidence="4 5">
    <name type="scientific">Leucobacter luti</name>
    <dbReference type="NCBI Taxonomy" id="340320"/>
    <lineage>
        <taxon>Bacteria</taxon>
        <taxon>Bacillati</taxon>
        <taxon>Actinomycetota</taxon>
        <taxon>Actinomycetes</taxon>
        <taxon>Micrococcales</taxon>
        <taxon>Microbacteriaceae</taxon>
        <taxon>Leucobacter</taxon>
    </lineage>
</organism>
<comment type="caution">
    <text evidence="4">The sequence shown here is derived from an EMBL/GenBank/DDBJ whole genome shotgun (WGS) entry which is preliminary data.</text>
</comment>
<dbReference type="GO" id="GO:0006355">
    <property type="term" value="P:regulation of DNA-templated transcription"/>
    <property type="evidence" value="ECO:0007669"/>
    <property type="project" value="UniProtKB-ARBA"/>
</dbReference>
<evidence type="ECO:0000313" key="4">
    <source>
        <dbReference type="EMBL" id="RZT61126.1"/>
    </source>
</evidence>
<sequence length="223" mass="24785">MPSATPALEMRVTSERVDMAWDTEGTKRRILLAATAEFATHGPDGTTIERIAKTAGVNKERVYNYFGDKRSLFAAVLRNELAEVARAVPAESFAREDIGDYAGLVYDYHRERPELIRLMRWEGLAFADEVPDEALRREHYGYKTTAVKRGQEAGAITRDLTAEHIMLLVLSLAGWWATVPQVARMLCGPPTEDEHRSRRAAVVEAARRLAAPAPGHVSDPGSR</sequence>
<dbReference type="PANTHER" id="PTHR30328:SF54">
    <property type="entry name" value="HTH-TYPE TRANSCRIPTIONAL REPRESSOR SCO4008"/>
    <property type="match status" value="1"/>
</dbReference>
<dbReference type="Proteomes" id="UP000291832">
    <property type="component" value="Unassembled WGS sequence"/>
</dbReference>
<dbReference type="PROSITE" id="PS50977">
    <property type="entry name" value="HTH_TETR_2"/>
    <property type="match status" value="1"/>
</dbReference>
<proteinExistence type="predicted"/>
<dbReference type="InterPro" id="IPR050109">
    <property type="entry name" value="HTH-type_TetR-like_transc_reg"/>
</dbReference>
<dbReference type="SUPFAM" id="SSF46689">
    <property type="entry name" value="Homeodomain-like"/>
    <property type="match status" value="1"/>
</dbReference>
<gene>
    <name evidence="4" type="ORF">EV139_2878</name>
</gene>
<evidence type="ECO:0000259" key="3">
    <source>
        <dbReference type="PROSITE" id="PS50977"/>
    </source>
</evidence>
<dbReference type="InterPro" id="IPR036271">
    <property type="entry name" value="Tet_transcr_reg_TetR-rel_C_sf"/>
</dbReference>
<protein>
    <submittedName>
        <fullName evidence="4">TetR family transcriptional regulator</fullName>
    </submittedName>
</protein>
<dbReference type="InterPro" id="IPR001647">
    <property type="entry name" value="HTH_TetR"/>
</dbReference>
<dbReference type="SUPFAM" id="SSF48498">
    <property type="entry name" value="Tetracyclin repressor-like, C-terminal domain"/>
    <property type="match status" value="1"/>
</dbReference>
<evidence type="ECO:0000256" key="2">
    <source>
        <dbReference type="PROSITE-ProRule" id="PRU00335"/>
    </source>
</evidence>
<dbReference type="Gene3D" id="1.10.357.10">
    <property type="entry name" value="Tetracycline Repressor, domain 2"/>
    <property type="match status" value="1"/>
</dbReference>
<dbReference type="PRINTS" id="PR00455">
    <property type="entry name" value="HTHTETR"/>
</dbReference>